<name>A0A916WFS0_9BACI</name>
<dbReference type="AlphaFoldDB" id="A0A916WFS0"/>
<dbReference type="RefSeq" id="WP_188386402.1">
    <property type="nucleotide sequence ID" value="NZ_BMEY01000038.1"/>
</dbReference>
<comment type="caution">
    <text evidence="2">The sequence shown here is derived from an EMBL/GenBank/DDBJ whole genome shotgun (WGS) entry which is preliminary data.</text>
</comment>
<dbReference type="EMBL" id="BMEY01000038">
    <property type="protein sequence ID" value="GGA93202.1"/>
    <property type="molecule type" value="Genomic_DNA"/>
</dbReference>
<protein>
    <submittedName>
        <fullName evidence="2">Uncharacterized protein</fullName>
    </submittedName>
</protein>
<feature type="chain" id="PRO_5036697061" evidence="1">
    <location>
        <begin position="25"/>
        <end position="107"/>
    </location>
</feature>
<keyword evidence="1" id="KW-0732">Signal</keyword>
<gene>
    <name evidence="2" type="ORF">GCM10008025_39470</name>
</gene>
<evidence type="ECO:0000256" key="1">
    <source>
        <dbReference type="SAM" id="SignalP"/>
    </source>
</evidence>
<accession>A0A916WFS0</accession>
<proteinExistence type="predicted"/>
<dbReference type="Proteomes" id="UP000613512">
    <property type="component" value="Unassembled WGS sequence"/>
</dbReference>
<organism evidence="2 3">
    <name type="scientific">Ornithinibacillus halotolerans</name>
    <dbReference type="NCBI Taxonomy" id="1274357"/>
    <lineage>
        <taxon>Bacteria</taxon>
        <taxon>Bacillati</taxon>
        <taxon>Bacillota</taxon>
        <taxon>Bacilli</taxon>
        <taxon>Bacillales</taxon>
        <taxon>Bacillaceae</taxon>
        <taxon>Ornithinibacillus</taxon>
    </lineage>
</organism>
<reference evidence="2" key="2">
    <citation type="submission" date="2020-09" db="EMBL/GenBank/DDBJ databases">
        <authorList>
            <person name="Sun Q."/>
            <person name="Zhou Y."/>
        </authorList>
    </citation>
    <scope>NUCLEOTIDE SEQUENCE</scope>
    <source>
        <strain evidence="2">CGMCC 1.12408</strain>
    </source>
</reference>
<keyword evidence="3" id="KW-1185">Reference proteome</keyword>
<evidence type="ECO:0000313" key="3">
    <source>
        <dbReference type="Proteomes" id="UP000613512"/>
    </source>
</evidence>
<evidence type="ECO:0000313" key="2">
    <source>
        <dbReference type="EMBL" id="GGA93202.1"/>
    </source>
</evidence>
<sequence length="107" mass="12567">MKKVFVLCLVFLVFSFITVTTVLAEESQQNSLSNMSLIEKSEKVEESKKFREEFGLNMNNEHILEVLLSKNSSYKYGVALTMEEEKEIDRRVYNQQNIIPLIKEYIH</sequence>
<reference evidence="2" key="1">
    <citation type="journal article" date="2014" name="Int. J. Syst. Evol. Microbiol.">
        <title>Complete genome sequence of Corynebacterium casei LMG S-19264T (=DSM 44701T), isolated from a smear-ripened cheese.</title>
        <authorList>
            <consortium name="US DOE Joint Genome Institute (JGI-PGF)"/>
            <person name="Walter F."/>
            <person name="Albersmeier A."/>
            <person name="Kalinowski J."/>
            <person name="Ruckert C."/>
        </authorList>
    </citation>
    <scope>NUCLEOTIDE SEQUENCE</scope>
    <source>
        <strain evidence="2">CGMCC 1.12408</strain>
    </source>
</reference>
<feature type="signal peptide" evidence="1">
    <location>
        <begin position="1"/>
        <end position="24"/>
    </location>
</feature>